<sequence length="114" mass="11967">MGGGMPRGEKQREGAGGGGHGSRAGEAAARGNVDPPDPLSPCPPSRPPRAPGPAPGGRGAMPRPSVPITPPLPSPRSALIWDSRWQVGSEGCKGRGRERRLSLWARRRPDLARR</sequence>
<comment type="caution">
    <text evidence="2">The sequence shown here is derived from an EMBL/GenBank/DDBJ whole genome shotgun (WGS) entry which is preliminary data.</text>
</comment>
<protein>
    <submittedName>
        <fullName evidence="2">Uncharacterized protein</fullName>
    </submittedName>
</protein>
<evidence type="ECO:0000256" key="1">
    <source>
        <dbReference type="SAM" id="MobiDB-lite"/>
    </source>
</evidence>
<evidence type="ECO:0000313" key="2">
    <source>
        <dbReference type="EMBL" id="KAG2582993.1"/>
    </source>
</evidence>
<name>A0A8T0RDR8_PANVG</name>
<accession>A0A8T0RDR8</accession>
<feature type="compositionally biased region" description="Pro residues" evidence="1">
    <location>
        <begin position="35"/>
        <end position="54"/>
    </location>
</feature>
<evidence type="ECO:0000313" key="3">
    <source>
        <dbReference type="Proteomes" id="UP000823388"/>
    </source>
</evidence>
<feature type="region of interest" description="Disordered" evidence="1">
    <location>
        <begin position="1"/>
        <end position="78"/>
    </location>
</feature>
<organism evidence="2 3">
    <name type="scientific">Panicum virgatum</name>
    <name type="common">Blackwell switchgrass</name>
    <dbReference type="NCBI Taxonomy" id="38727"/>
    <lineage>
        <taxon>Eukaryota</taxon>
        <taxon>Viridiplantae</taxon>
        <taxon>Streptophyta</taxon>
        <taxon>Embryophyta</taxon>
        <taxon>Tracheophyta</taxon>
        <taxon>Spermatophyta</taxon>
        <taxon>Magnoliopsida</taxon>
        <taxon>Liliopsida</taxon>
        <taxon>Poales</taxon>
        <taxon>Poaceae</taxon>
        <taxon>PACMAD clade</taxon>
        <taxon>Panicoideae</taxon>
        <taxon>Panicodae</taxon>
        <taxon>Paniceae</taxon>
        <taxon>Panicinae</taxon>
        <taxon>Panicum</taxon>
        <taxon>Panicum sect. Hiantes</taxon>
    </lineage>
</organism>
<gene>
    <name evidence="2" type="ORF">PVAP13_6KG150806</name>
</gene>
<proteinExistence type="predicted"/>
<dbReference type="AlphaFoldDB" id="A0A8T0RDR8"/>
<dbReference type="EMBL" id="CM029047">
    <property type="protein sequence ID" value="KAG2582993.1"/>
    <property type="molecule type" value="Genomic_DNA"/>
</dbReference>
<reference evidence="2" key="1">
    <citation type="submission" date="2020-05" db="EMBL/GenBank/DDBJ databases">
        <title>WGS assembly of Panicum virgatum.</title>
        <authorList>
            <person name="Lovell J.T."/>
            <person name="Jenkins J."/>
            <person name="Shu S."/>
            <person name="Juenger T.E."/>
            <person name="Schmutz J."/>
        </authorList>
    </citation>
    <scope>NUCLEOTIDE SEQUENCE</scope>
    <source>
        <strain evidence="2">AP13</strain>
    </source>
</reference>
<keyword evidence="3" id="KW-1185">Reference proteome</keyword>
<dbReference type="Proteomes" id="UP000823388">
    <property type="component" value="Chromosome 6K"/>
</dbReference>
<feature type="compositionally biased region" description="Pro residues" evidence="1">
    <location>
        <begin position="64"/>
        <end position="74"/>
    </location>
</feature>